<dbReference type="InterPro" id="IPR036812">
    <property type="entry name" value="NAD(P)_OxRdtase_dom_sf"/>
</dbReference>
<evidence type="ECO:0000259" key="1">
    <source>
        <dbReference type="Pfam" id="PF00248"/>
    </source>
</evidence>
<dbReference type="Pfam" id="PF00248">
    <property type="entry name" value="Aldo_ket_red"/>
    <property type="match status" value="1"/>
</dbReference>
<feature type="domain" description="NADP-dependent oxidoreductase" evidence="1">
    <location>
        <begin position="9"/>
        <end position="274"/>
    </location>
</feature>
<proteinExistence type="predicted"/>
<dbReference type="CDD" id="cd19088">
    <property type="entry name" value="AKR_AKR13B1"/>
    <property type="match status" value="1"/>
</dbReference>
<dbReference type="Gene3D" id="3.20.20.100">
    <property type="entry name" value="NADP-dependent oxidoreductase domain"/>
    <property type="match status" value="1"/>
</dbReference>
<dbReference type="Proteomes" id="UP001501319">
    <property type="component" value="Unassembled WGS sequence"/>
</dbReference>
<keyword evidence="3" id="KW-1185">Reference proteome</keyword>
<dbReference type="SUPFAM" id="SSF51430">
    <property type="entry name" value="NAD(P)-linked oxidoreductase"/>
    <property type="match status" value="1"/>
</dbReference>
<dbReference type="PANTHER" id="PTHR43638">
    <property type="entry name" value="OXIDOREDUCTASE, ALDO/KETO REDUCTASE FAMILY PROTEIN"/>
    <property type="match status" value="1"/>
</dbReference>
<gene>
    <name evidence="2" type="ORF">GCM10009744_44410</name>
</gene>
<sequence>MGASAVCYIGLGAAALSLSADHDDGRSIEVIHAALDAGVRLIDTAYAYTTLDGLNHNESLIAQALQSHPSGSSAFVVSKGGHWRTAENFPIDGRPEVLRSHVDLSLKALGQEAIDLYFLHWPDPQVPIEESAGALEELRSLGKIRAVGLSNVSQAQLEQAGRSARIDAVQNHLSIFDRVDAPLARWAHERGIAYLAYSPLSGGGRSGTGRLEVLREFGEARGASPQQVALAWLLQSSPVLPLVGASRPASIRDSAQAASLSLTAAELLEITELVDKADAIKG</sequence>
<dbReference type="InterPro" id="IPR023210">
    <property type="entry name" value="NADP_OxRdtase_dom"/>
</dbReference>
<dbReference type="EMBL" id="BAAANE010000007">
    <property type="protein sequence ID" value="GAA1648171.1"/>
    <property type="molecule type" value="Genomic_DNA"/>
</dbReference>
<name>A0ABP4RE51_9ACTN</name>
<dbReference type="InterPro" id="IPR020471">
    <property type="entry name" value="AKR"/>
</dbReference>
<accession>A0ABP4RE51</accession>
<reference evidence="3" key="1">
    <citation type="journal article" date="2019" name="Int. J. Syst. Evol. Microbiol.">
        <title>The Global Catalogue of Microorganisms (GCM) 10K type strain sequencing project: providing services to taxonomists for standard genome sequencing and annotation.</title>
        <authorList>
            <consortium name="The Broad Institute Genomics Platform"/>
            <consortium name="The Broad Institute Genome Sequencing Center for Infectious Disease"/>
            <person name="Wu L."/>
            <person name="Ma J."/>
        </authorList>
    </citation>
    <scope>NUCLEOTIDE SEQUENCE [LARGE SCALE GENOMIC DNA]</scope>
    <source>
        <strain evidence="3">JCM 14306</strain>
    </source>
</reference>
<organism evidence="2 3">
    <name type="scientific">Kribbella alba</name>
    <dbReference type="NCBI Taxonomy" id="190197"/>
    <lineage>
        <taxon>Bacteria</taxon>
        <taxon>Bacillati</taxon>
        <taxon>Actinomycetota</taxon>
        <taxon>Actinomycetes</taxon>
        <taxon>Propionibacteriales</taxon>
        <taxon>Kribbellaceae</taxon>
        <taxon>Kribbella</taxon>
    </lineage>
</organism>
<comment type="caution">
    <text evidence="2">The sequence shown here is derived from an EMBL/GenBank/DDBJ whole genome shotgun (WGS) entry which is preliminary data.</text>
</comment>
<evidence type="ECO:0000313" key="3">
    <source>
        <dbReference type="Proteomes" id="UP001501319"/>
    </source>
</evidence>
<dbReference type="PRINTS" id="PR00069">
    <property type="entry name" value="ALDKETRDTASE"/>
</dbReference>
<dbReference type="PANTHER" id="PTHR43638:SF3">
    <property type="entry name" value="ALDEHYDE REDUCTASE"/>
    <property type="match status" value="1"/>
</dbReference>
<evidence type="ECO:0000313" key="2">
    <source>
        <dbReference type="EMBL" id="GAA1648171.1"/>
    </source>
</evidence>
<protein>
    <submittedName>
        <fullName evidence="2">Aldo/keto reductase</fullName>
    </submittedName>
</protein>